<evidence type="ECO:0000313" key="3">
    <source>
        <dbReference type="Proteomes" id="UP001066276"/>
    </source>
</evidence>
<gene>
    <name evidence="2" type="ORF">NDU88_009032</name>
</gene>
<dbReference type="Proteomes" id="UP001066276">
    <property type="component" value="Chromosome 5"/>
</dbReference>
<reference evidence="2" key="1">
    <citation type="journal article" date="2022" name="bioRxiv">
        <title>Sequencing and chromosome-scale assembly of the giantPleurodeles waltlgenome.</title>
        <authorList>
            <person name="Brown T."/>
            <person name="Elewa A."/>
            <person name="Iarovenko S."/>
            <person name="Subramanian E."/>
            <person name="Araus A.J."/>
            <person name="Petzold A."/>
            <person name="Susuki M."/>
            <person name="Suzuki K.-i.T."/>
            <person name="Hayashi T."/>
            <person name="Toyoda A."/>
            <person name="Oliveira C."/>
            <person name="Osipova E."/>
            <person name="Leigh N.D."/>
            <person name="Simon A."/>
            <person name="Yun M.H."/>
        </authorList>
    </citation>
    <scope>NUCLEOTIDE SEQUENCE</scope>
    <source>
        <strain evidence="2">20211129_DDA</strain>
        <tissue evidence="2">Liver</tissue>
    </source>
</reference>
<feature type="region of interest" description="Disordered" evidence="1">
    <location>
        <begin position="1"/>
        <end position="34"/>
    </location>
</feature>
<evidence type="ECO:0000256" key="1">
    <source>
        <dbReference type="SAM" id="MobiDB-lite"/>
    </source>
</evidence>
<accession>A0AAV7RWH7</accession>
<feature type="non-terminal residue" evidence="2">
    <location>
        <position position="56"/>
    </location>
</feature>
<name>A0AAV7RWH7_PLEWA</name>
<proteinExistence type="predicted"/>
<dbReference type="EMBL" id="JANPWB010000009">
    <property type="protein sequence ID" value="KAJ1156308.1"/>
    <property type="molecule type" value="Genomic_DNA"/>
</dbReference>
<sequence>MEHKLKYYKLPSHTEGADRQSGVRQGAISWSGSPTLTAEHNHVLRLKQLEAAGQIR</sequence>
<dbReference type="AlphaFoldDB" id="A0AAV7RWH7"/>
<organism evidence="2 3">
    <name type="scientific">Pleurodeles waltl</name>
    <name type="common">Iberian ribbed newt</name>
    <dbReference type="NCBI Taxonomy" id="8319"/>
    <lineage>
        <taxon>Eukaryota</taxon>
        <taxon>Metazoa</taxon>
        <taxon>Chordata</taxon>
        <taxon>Craniata</taxon>
        <taxon>Vertebrata</taxon>
        <taxon>Euteleostomi</taxon>
        <taxon>Amphibia</taxon>
        <taxon>Batrachia</taxon>
        <taxon>Caudata</taxon>
        <taxon>Salamandroidea</taxon>
        <taxon>Salamandridae</taxon>
        <taxon>Pleurodelinae</taxon>
        <taxon>Pleurodeles</taxon>
    </lineage>
</organism>
<comment type="caution">
    <text evidence="2">The sequence shown here is derived from an EMBL/GenBank/DDBJ whole genome shotgun (WGS) entry which is preliminary data.</text>
</comment>
<protein>
    <submittedName>
        <fullName evidence="2">Uncharacterized protein</fullName>
    </submittedName>
</protein>
<evidence type="ECO:0000313" key="2">
    <source>
        <dbReference type="EMBL" id="KAJ1156308.1"/>
    </source>
</evidence>
<keyword evidence="3" id="KW-1185">Reference proteome</keyword>